<sequence length="83" mass="8638">VTEAKSKLEAASGDALWWQQGGNAANVASMLRDHGFVVLDNFLPPDLAKALADSAQEAYSQNQMGSGVLSTGGGFARGDAVLW</sequence>
<accession>A0A812XDM1</accession>
<dbReference type="EMBL" id="CAJNIZ010045804">
    <property type="protein sequence ID" value="CAE7730261.1"/>
    <property type="molecule type" value="Genomic_DNA"/>
</dbReference>
<feature type="non-terminal residue" evidence="1">
    <location>
        <position position="83"/>
    </location>
</feature>
<dbReference type="OrthoDB" id="76265at2759"/>
<reference evidence="1" key="1">
    <citation type="submission" date="2021-02" db="EMBL/GenBank/DDBJ databases">
        <authorList>
            <person name="Dougan E. K."/>
            <person name="Rhodes N."/>
            <person name="Thang M."/>
            <person name="Chan C."/>
        </authorList>
    </citation>
    <scope>NUCLEOTIDE SEQUENCE</scope>
</reference>
<gene>
    <name evidence="1" type="ORF">SPIL2461_LOCUS20947</name>
</gene>
<protein>
    <submittedName>
        <fullName evidence="1">Uncharacterized protein</fullName>
    </submittedName>
</protein>
<proteinExistence type="predicted"/>
<comment type="caution">
    <text evidence="1">The sequence shown here is derived from an EMBL/GenBank/DDBJ whole genome shotgun (WGS) entry which is preliminary data.</text>
</comment>
<dbReference type="Gene3D" id="2.60.120.620">
    <property type="entry name" value="q2cbj1_9rhob like domain"/>
    <property type="match status" value="1"/>
</dbReference>
<name>A0A812XDM1_SYMPI</name>
<dbReference type="AlphaFoldDB" id="A0A812XDM1"/>
<evidence type="ECO:0000313" key="1">
    <source>
        <dbReference type="EMBL" id="CAE7730261.1"/>
    </source>
</evidence>
<dbReference type="Proteomes" id="UP000649617">
    <property type="component" value="Unassembled WGS sequence"/>
</dbReference>
<feature type="non-terminal residue" evidence="1">
    <location>
        <position position="1"/>
    </location>
</feature>
<evidence type="ECO:0000313" key="2">
    <source>
        <dbReference type="Proteomes" id="UP000649617"/>
    </source>
</evidence>
<keyword evidence="2" id="KW-1185">Reference proteome</keyword>
<organism evidence="1 2">
    <name type="scientific">Symbiodinium pilosum</name>
    <name type="common">Dinoflagellate</name>
    <dbReference type="NCBI Taxonomy" id="2952"/>
    <lineage>
        <taxon>Eukaryota</taxon>
        <taxon>Sar</taxon>
        <taxon>Alveolata</taxon>
        <taxon>Dinophyceae</taxon>
        <taxon>Suessiales</taxon>
        <taxon>Symbiodiniaceae</taxon>
        <taxon>Symbiodinium</taxon>
    </lineage>
</organism>